<dbReference type="InterPro" id="IPR003538">
    <property type="entry name" value="TonB"/>
</dbReference>
<keyword evidence="7 10" id="KW-0653">Protein transport</keyword>
<gene>
    <name evidence="13" type="ORF">H9645_00425</name>
</gene>
<keyword evidence="4 10" id="KW-1003">Cell membrane</keyword>
<keyword evidence="6 10" id="KW-0812">Transmembrane</keyword>
<evidence type="ECO:0000256" key="4">
    <source>
        <dbReference type="ARBA" id="ARBA00022475"/>
    </source>
</evidence>
<sequence length="194" mass="20988">MDPNPDIPPPPAPPPPPPQEAPERRTAAPLLWIVLLLALLAFGWFIYSQRAGVAPAPEAVPPPPVAIGDEQDAAAERERAADDARRAERADRERPSPAPAAAGPDRDATPLARVEPDYPVEAYRRREEGTVLVGATVGADGRPARVEVVRRSGSRDLDQAAVDAVRQWTFEPAVRGGRQVEAEVQVPVTFRIDR</sequence>
<dbReference type="PANTHER" id="PTHR33446:SF2">
    <property type="entry name" value="PROTEIN TONB"/>
    <property type="match status" value="1"/>
</dbReference>
<dbReference type="NCBIfam" id="TIGR01352">
    <property type="entry name" value="tonB_Cterm"/>
    <property type="match status" value="1"/>
</dbReference>
<organism evidence="13 14">
    <name type="scientific">Luteimonas colneyensis</name>
    <dbReference type="NCBI Taxonomy" id="2762230"/>
    <lineage>
        <taxon>Bacteria</taxon>
        <taxon>Pseudomonadati</taxon>
        <taxon>Pseudomonadota</taxon>
        <taxon>Gammaproteobacteria</taxon>
        <taxon>Lysobacterales</taxon>
        <taxon>Lysobacteraceae</taxon>
        <taxon>Luteimonas</taxon>
    </lineage>
</organism>
<accession>A0ABR8UEP9</accession>
<keyword evidence="8 10" id="KW-1133">Transmembrane helix</keyword>
<evidence type="ECO:0000256" key="1">
    <source>
        <dbReference type="ARBA" id="ARBA00004383"/>
    </source>
</evidence>
<evidence type="ECO:0000256" key="11">
    <source>
        <dbReference type="SAM" id="MobiDB-lite"/>
    </source>
</evidence>
<dbReference type="InterPro" id="IPR037682">
    <property type="entry name" value="TonB_C"/>
</dbReference>
<dbReference type="InterPro" id="IPR051045">
    <property type="entry name" value="TonB-dependent_transducer"/>
</dbReference>
<evidence type="ECO:0000256" key="6">
    <source>
        <dbReference type="ARBA" id="ARBA00022692"/>
    </source>
</evidence>
<dbReference type="RefSeq" id="WP_191727778.1">
    <property type="nucleotide sequence ID" value="NZ_JACSQJ010000001.1"/>
</dbReference>
<name>A0ABR8UEP9_9GAMM</name>
<keyword evidence="3 10" id="KW-0813">Transport</keyword>
<protein>
    <recommendedName>
        <fullName evidence="10">Protein TonB</fullName>
    </recommendedName>
</protein>
<dbReference type="PROSITE" id="PS52015">
    <property type="entry name" value="TONB_CTD"/>
    <property type="match status" value="1"/>
</dbReference>
<dbReference type="EMBL" id="JACSQJ010000001">
    <property type="protein sequence ID" value="MBD7986493.1"/>
    <property type="molecule type" value="Genomic_DNA"/>
</dbReference>
<evidence type="ECO:0000256" key="8">
    <source>
        <dbReference type="ARBA" id="ARBA00022989"/>
    </source>
</evidence>
<comment type="subcellular location">
    <subcellularLocation>
        <location evidence="1 10">Cell inner membrane</location>
        <topology evidence="1 10">Single-pass membrane protein</topology>
        <orientation evidence="1 10">Periplasmic side</orientation>
    </subcellularLocation>
</comment>
<evidence type="ECO:0000313" key="14">
    <source>
        <dbReference type="Proteomes" id="UP000647183"/>
    </source>
</evidence>
<keyword evidence="5 10" id="KW-0997">Cell inner membrane</keyword>
<dbReference type="Gene3D" id="3.30.1150.10">
    <property type="match status" value="1"/>
</dbReference>
<comment type="similarity">
    <text evidence="2 10">Belongs to the TonB family.</text>
</comment>
<proteinExistence type="inferred from homology"/>
<evidence type="ECO:0000256" key="10">
    <source>
        <dbReference type="RuleBase" id="RU362123"/>
    </source>
</evidence>
<evidence type="ECO:0000256" key="2">
    <source>
        <dbReference type="ARBA" id="ARBA00006555"/>
    </source>
</evidence>
<keyword evidence="10" id="KW-0735">Signal-anchor</keyword>
<feature type="compositionally biased region" description="Basic and acidic residues" evidence="11">
    <location>
        <begin position="74"/>
        <end position="95"/>
    </location>
</feature>
<evidence type="ECO:0000256" key="3">
    <source>
        <dbReference type="ARBA" id="ARBA00022448"/>
    </source>
</evidence>
<comment type="function">
    <text evidence="10">Interacts with outer membrane receptor proteins that carry out high-affinity binding and energy dependent uptake into the periplasmic space of specific substrates. It could act to transduce energy from the cytoplasmic membrane to specific energy-requiring processes in the outer membrane, resulting in the release into the periplasm of ligands bound by these outer membrane proteins.</text>
</comment>
<dbReference type="Pfam" id="PF03544">
    <property type="entry name" value="TonB_C"/>
    <property type="match status" value="1"/>
</dbReference>
<feature type="domain" description="TonB C-terminal" evidence="12">
    <location>
        <begin position="103"/>
        <end position="194"/>
    </location>
</feature>
<keyword evidence="14" id="KW-1185">Reference proteome</keyword>
<evidence type="ECO:0000256" key="9">
    <source>
        <dbReference type="ARBA" id="ARBA00023136"/>
    </source>
</evidence>
<dbReference type="InterPro" id="IPR006260">
    <property type="entry name" value="TonB/TolA_C"/>
</dbReference>
<feature type="region of interest" description="Disordered" evidence="11">
    <location>
        <begin position="1"/>
        <end position="24"/>
    </location>
</feature>
<evidence type="ECO:0000313" key="13">
    <source>
        <dbReference type="EMBL" id="MBD7986493.1"/>
    </source>
</evidence>
<dbReference type="Proteomes" id="UP000647183">
    <property type="component" value="Unassembled WGS sequence"/>
</dbReference>
<reference evidence="13 14" key="1">
    <citation type="submission" date="2020-08" db="EMBL/GenBank/DDBJ databases">
        <title>A Genomic Blueprint of the Chicken Gut Microbiome.</title>
        <authorList>
            <person name="Gilroy R."/>
            <person name="Ravi A."/>
            <person name="Getino M."/>
            <person name="Pursley I."/>
            <person name="Horton D.L."/>
            <person name="Alikhan N.-F."/>
            <person name="Baker D."/>
            <person name="Gharbi K."/>
            <person name="Hall N."/>
            <person name="Watson M."/>
            <person name="Adriaenssens E.M."/>
            <person name="Foster-Nyarko E."/>
            <person name="Jarju S."/>
            <person name="Secka A."/>
            <person name="Antonio M."/>
            <person name="Oren A."/>
            <person name="Chaudhuri R."/>
            <person name="La Ragione R.M."/>
            <person name="Hildebrand F."/>
            <person name="Pallen M.J."/>
        </authorList>
    </citation>
    <scope>NUCLEOTIDE SEQUENCE [LARGE SCALE GENOMIC DNA]</scope>
    <source>
        <strain evidence="13 14">Sa2BVA3</strain>
    </source>
</reference>
<evidence type="ECO:0000259" key="12">
    <source>
        <dbReference type="PROSITE" id="PS52015"/>
    </source>
</evidence>
<dbReference type="PANTHER" id="PTHR33446">
    <property type="entry name" value="PROTEIN TONB-RELATED"/>
    <property type="match status" value="1"/>
</dbReference>
<dbReference type="PRINTS" id="PR01374">
    <property type="entry name" value="TONBPROTEIN"/>
</dbReference>
<evidence type="ECO:0000256" key="5">
    <source>
        <dbReference type="ARBA" id="ARBA00022519"/>
    </source>
</evidence>
<feature type="transmembrane region" description="Helical" evidence="10">
    <location>
        <begin position="27"/>
        <end position="47"/>
    </location>
</feature>
<keyword evidence="9 10" id="KW-0472">Membrane</keyword>
<dbReference type="SUPFAM" id="SSF74653">
    <property type="entry name" value="TolA/TonB C-terminal domain"/>
    <property type="match status" value="1"/>
</dbReference>
<evidence type="ECO:0000256" key="7">
    <source>
        <dbReference type="ARBA" id="ARBA00022927"/>
    </source>
</evidence>
<feature type="compositionally biased region" description="Pro residues" evidence="11">
    <location>
        <begin position="1"/>
        <end position="20"/>
    </location>
</feature>
<comment type="caution">
    <text evidence="13">The sequence shown here is derived from an EMBL/GenBank/DDBJ whole genome shotgun (WGS) entry which is preliminary data.</text>
</comment>
<feature type="region of interest" description="Disordered" evidence="11">
    <location>
        <begin position="54"/>
        <end position="113"/>
    </location>
</feature>